<comment type="caution">
    <text evidence="1">The sequence shown here is derived from an EMBL/GenBank/DDBJ whole genome shotgun (WGS) entry which is preliminary data.</text>
</comment>
<evidence type="ECO:0000313" key="1">
    <source>
        <dbReference type="EMBL" id="RJG26669.1"/>
    </source>
</evidence>
<dbReference type="Proteomes" id="UP000266177">
    <property type="component" value="Unassembled WGS sequence"/>
</dbReference>
<dbReference type="RefSeq" id="WP_119790147.1">
    <property type="nucleotide sequence ID" value="NZ_QYZD01000001.1"/>
</dbReference>
<accession>A0A3A3GSG2</accession>
<proteinExistence type="predicted"/>
<dbReference type="EMBL" id="QYZD01000001">
    <property type="protein sequence ID" value="RJG26669.1"/>
    <property type="molecule type" value="Genomic_DNA"/>
</dbReference>
<protein>
    <submittedName>
        <fullName evidence="1">Uncharacterized protein</fullName>
    </submittedName>
</protein>
<evidence type="ECO:0000313" key="2">
    <source>
        <dbReference type="Proteomes" id="UP000266177"/>
    </source>
</evidence>
<name>A0A3A3GSG2_PANTH</name>
<dbReference type="AlphaFoldDB" id="A0A3A3GSG2"/>
<sequence>MTEEDIKQFAAALAVRYQQVRDEYIQSSRKFALITASEISQKEFQETRALVEQSYAKWTLFNDVLSDLPLEIMQAFQREYEEYKT</sequence>
<dbReference type="OrthoDB" id="9999309at2"/>
<gene>
    <name evidence="1" type="ORF">DQX05_01150</name>
</gene>
<organism evidence="1 2">
    <name type="scientific">Paenibacillus thiaminolyticus</name>
    <name type="common">Bacillus thiaminolyticus</name>
    <dbReference type="NCBI Taxonomy" id="49283"/>
    <lineage>
        <taxon>Bacteria</taxon>
        <taxon>Bacillati</taxon>
        <taxon>Bacillota</taxon>
        <taxon>Bacilli</taxon>
        <taxon>Bacillales</taxon>
        <taxon>Paenibacillaceae</taxon>
        <taxon>Paenibacillus</taxon>
    </lineage>
</organism>
<reference evidence="1 2" key="1">
    <citation type="submission" date="2018-09" db="EMBL/GenBank/DDBJ databases">
        <title>Paenibacillus SK2017-BO5.</title>
        <authorList>
            <person name="Piskunova J.V."/>
            <person name="Dubiley S.A."/>
            <person name="Severinov K.V."/>
        </authorList>
    </citation>
    <scope>NUCLEOTIDE SEQUENCE [LARGE SCALE GENOMIC DNA]</scope>
    <source>
        <strain evidence="1 2">BO5</strain>
    </source>
</reference>